<proteinExistence type="predicted"/>
<keyword evidence="1" id="KW-0139">CF(1)</keyword>
<evidence type="ECO:0000313" key="4">
    <source>
        <dbReference type="EMBL" id="SMF95877.1"/>
    </source>
</evidence>
<organism evidence="4 5">
    <name type="scientific">Methylomagnum ishizawai</name>
    <dbReference type="NCBI Taxonomy" id="1760988"/>
    <lineage>
        <taxon>Bacteria</taxon>
        <taxon>Pseudomonadati</taxon>
        <taxon>Pseudomonadota</taxon>
        <taxon>Gammaproteobacteria</taxon>
        <taxon>Methylococcales</taxon>
        <taxon>Methylococcaceae</taxon>
        <taxon>Methylomagnum</taxon>
    </lineage>
</organism>
<dbReference type="SUPFAM" id="SSF51344">
    <property type="entry name" value="Epsilon subunit of F1F0-ATP synthase N-terminal domain"/>
    <property type="match status" value="1"/>
</dbReference>
<feature type="domain" description="ATP synthase F1 complex delta/epsilon subunit N-terminal" evidence="3">
    <location>
        <begin position="11"/>
        <end position="82"/>
    </location>
</feature>
<dbReference type="RefSeq" id="WP_085214479.1">
    <property type="nucleotide sequence ID" value="NZ_FXAM01000001.1"/>
</dbReference>
<evidence type="ECO:0000259" key="3">
    <source>
        <dbReference type="Pfam" id="PF02823"/>
    </source>
</evidence>
<dbReference type="Proteomes" id="UP000192923">
    <property type="component" value="Unassembled WGS sequence"/>
</dbReference>
<dbReference type="GO" id="GO:0045259">
    <property type="term" value="C:proton-transporting ATP synthase complex"/>
    <property type="evidence" value="ECO:0007669"/>
    <property type="project" value="UniProtKB-KW"/>
</dbReference>
<dbReference type="AlphaFoldDB" id="A0A1Y6CZR5"/>
<dbReference type="OrthoDB" id="272739at2"/>
<reference evidence="4 5" key="1">
    <citation type="submission" date="2016-12" db="EMBL/GenBank/DDBJ databases">
        <authorList>
            <person name="Song W.-J."/>
            <person name="Kurnit D.M."/>
        </authorList>
    </citation>
    <scope>NUCLEOTIDE SEQUENCE [LARGE SCALE GENOMIC DNA]</scope>
    <source>
        <strain evidence="4 5">175</strain>
    </source>
</reference>
<dbReference type="STRING" id="1760988.SAMN02949497_3254"/>
<protein>
    <submittedName>
        <fullName evidence="4">F-type H+-transporting ATPase subunit epsilon</fullName>
    </submittedName>
</protein>
<dbReference type="Pfam" id="PF02823">
    <property type="entry name" value="ATP-synt_DE_N"/>
    <property type="match status" value="1"/>
</dbReference>
<sequence length="132" mass="14787">MDTFTLHLHSALRSETLEGVASFVGEDASGSFGLQARHERFMTVLVFGLARYRPRGQPWQYLALPGGVLRFADNRLTIAARHYLRGTDYAGISAELTGQMLREEQALAGLKRNLERLETALLRQLLELNRGS</sequence>
<dbReference type="EMBL" id="FXAM01000001">
    <property type="protein sequence ID" value="SMF95877.1"/>
    <property type="molecule type" value="Genomic_DNA"/>
</dbReference>
<evidence type="ECO:0000256" key="2">
    <source>
        <dbReference type="SAM" id="Coils"/>
    </source>
</evidence>
<keyword evidence="2" id="KW-0175">Coiled coil</keyword>
<keyword evidence="5" id="KW-1185">Reference proteome</keyword>
<keyword evidence="1" id="KW-0066">ATP synthesis</keyword>
<dbReference type="InterPro" id="IPR020546">
    <property type="entry name" value="ATP_synth_F1_dsu/esu_N"/>
</dbReference>
<gene>
    <name evidence="4" type="ORF">SAMN02949497_3254</name>
</gene>
<accession>A0A1Y6CZR5</accession>
<dbReference type="InterPro" id="IPR036771">
    <property type="entry name" value="ATPsynth_dsu/esu_N"/>
</dbReference>
<feature type="coiled-coil region" evidence="2">
    <location>
        <begin position="100"/>
        <end position="127"/>
    </location>
</feature>
<evidence type="ECO:0000256" key="1">
    <source>
        <dbReference type="ARBA" id="ARBA00023196"/>
    </source>
</evidence>
<name>A0A1Y6CZR5_9GAMM</name>
<dbReference type="GO" id="GO:0015986">
    <property type="term" value="P:proton motive force-driven ATP synthesis"/>
    <property type="evidence" value="ECO:0007669"/>
    <property type="project" value="InterPro"/>
</dbReference>
<dbReference type="Gene3D" id="2.60.15.10">
    <property type="entry name" value="F0F1 ATP synthase delta/epsilon subunit, N-terminal"/>
    <property type="match status" value="1"/>
</dbReference>
<evidence type="ECO:0000313" key="5">
    <source>
        <dbReference type="Proteomes" id="UP000192923"/>
    </source>
</evidence>